<evidence type="ECO:0000256" key="1">
    <source>
        <dbReference type="ARBA" id="ARBA00022729"/>
    </source>
</evidence>
<dbReference type="Pfam" id="PF14883">
    <property type="entry name" value="GHL13"/>
    <property type="match status" value="1"/>
</dbReference>
<keyword evidence="4" id="KW-1185">Reference proteome</keyword>
<dbReference type="EMBL" id="LSZO01000112">
    <property type="protein sequence ID" value="KXU38598.1"/>
    <property type="molecule type" value="Genomic_DNA"/>
</dbReference>
<dbReference type="InterPro" id="IPR051398">
    <property type="entry name" value="Polysacch_Deacetylase"/>
</dbReference>
<dbReference type="InterPro" id="IPR032772">
    <property type="entry name" value="PGA_deacetylase_PgaB_C"/>
</dbReference>
<dbReference type="Pfam" id="PF01522">
    <property type="entry name" value="Polysacc_deac_1"/>
    <property type="match status" value="1"/>
</dbReference>
<dbReference type="SUPFAM" id="SSF88713">
    <property type="entry name" value="Glycoside hydrolase/deacetylase"/>
    <property type="match status" value="1"/>
</dbReference>
<dbReference type="GO" id="GO:0005975">
    <property type="term" value="P:carbohydrate metabolic process"/>
    <property type="evidence" value="ECO:0007669"/>
    <property type="project" value="InterPro"/>
</dbReference>
<keyword evidence="1" id="KW-0732">Signal</keyword>
<dbReference type="Proteomes" id="UP000072660">
    <property type="component" value="Unassembled WGS sequence"/>
</dbReference>
<dbReference type="Gene3D" id="3.20.20.80">
    <property type="entry name" value="Glycosidases"/>
    <property type="match status" value="1"/>
</dbReference>
<dbReference type="NCBIfam" id="TIGR03938">
    <property type="entry name" value="deacetyl_PgaB"/>
    <property type="match status" value="1"/>
</dbReference>
<reference evidence="3 4" key="1">
    <citation type="submission" date="2016-02" db="EMBL/GenBank/DDBJ databases">
        <authorList>
            <person name="Wen L."/>
            <person name="He K."/>
            <person name="Yang H."/>
        </authorList>
    </citation>
    <scope>NUCLEOTIDE SEQUENCE [LARGE SCALE GENOMIC DNA]</scope>
    <source>
        <strain evidence="3 4">CV58</strain>
    </source>
</reference>
<accession>A0A139SVJ3</accession>
<evidence type="ECO:0000313" key="3">
    <source>
        <dbReference type="EMBL" id="KXU38598.1"/>
    </source>
</evidence>
<dbReference type="NCBIfam" id="NF011177">
    <property type="entry name" value="PRK14582.1"/>
    <property type="match status" value="1"/>
</dbReference>
<dbReference type="PANTHER" id="PTHR34216:SF7">
    <property type="entry name" value="POLY-BETA-1,6-N-ACETYL-D-GLUCOSAMINE N-DEACETYLASE"/>
    <property type="match status" value="1"/>
</dbReference>
<dbReference type="InterPro" id="IPR011330">
    <property type="entry name" value="Glyco_hydro/deAcase_b/a-brl"/>
</dbReference>
<dbReference type="RefSeq" id="WP_068388932.1">
    <property type="nucleotide sequence ID" value="NZ_LSZO01000112.1"/>
</dbReference>
<protein>
    <submittedName>
        <fullName evidence="3">Poly-beta-1,6-N-acetyl-D-glucosamine N-deacetylase PgaB</fullName>
    </submittedName>
</protein>
<dbReference type="GO" id="GO:0043708">
    <property type="term" value="P:cell adhesion involved in biofilm formation"/>
    <property type="evidence" value="ECO:0007669"/>
    <property type="project" value="InterPro"/>
</dbReference>
<name>A0A139SVJ3_9GAMM</name>
<feature type="domain" description="NodB homology" evidence="2">
    <location>
        <begin position="109"/>
        <end position="354"/>
    </location>
</feature>
<dbReference type="OrthoDB" id="9814639at2"/>
<organism evidence="3 4">
    <name type="scientific">Ventosimonas gracilis</name>
    <dbReference type="NCBI Taxonomy" id="1680762"/>
    <lineage>
        <taxon>Bacteria</taxon>
        <taxon>Pseudomonadati</taxon>
        <taxon>Pseudomonadota</taxon>
        <taxon>Gammaproteobacteria</taxon>
        <taxon>Pseudomonadales</taxon>
        <taxon>Ventosimonadaceae</taxon>
        <taxon>Ventosimonas</taxon>
    </lineage>
</organism>
<comment type="caution">
    <text evidence="3">The sequence shown here is derived from an EMBL/GenBank/DDBJ whole genome shotgun (WGS) entry which is preliminary data.</text>
</comment>
<dbReference type="PANTHER" id="PTHR34216">
    <property type="match status" value="1"/>
</dbReference>
<dbReference type="InterPro" id="IPR002509">
    <property type="entry name" value="NODB_dom"/>
</dbReference>
<dbReference type="GO" id="GO:0016810">
    <property type="term" value="F:hydrolase activity, acting on carbon-nitrogen (but not peptide) bonds"/>
    <property type="evidence" value="ECO:0007669"/>
    <property type="project" value="InterPro"/>
</dbReference>
<sequence length="670" mass="76183">MSVITPRCILTHLLIWLACFLAACSKDIPRYAPPSERPLAAFDKPWLPERFLTLCYHDVEDEYPDQTFLSVRSDHLVEQLAWLHENGYQAVSIDQILEARAGRKALPEKSVLLTFDDGYSSFYTRVLPILKAWNWPAVLAPVGVWMDTPANQQVNFGGQLTERERFLNWTQIAEIARSGLVEIAAHTDHSHYGIIANPQGNTQPAAASRAFDSKLGRYETDAEFSARMKADVAAITEKIRRVTGKKPRVWVWPYGAARGTTLQIAAEDGYQIAMVLDDALSNLNTLMSTSRVMPANAPGLQEFARSNVIEAEASPLMRVAHVDLDYVYDPDPVQTNRNLDELVQRIFDMQITTVFLQAFADPGADGLVRSVYFPNRHLPMRADLFNRVAWQLRNRAQVEVYAWMPVLAIDLDAKLPRVLKMDAQTGAAAVDKKQYLRLSPFDARVRQQVGELYEDLAGYATFDGILFHDDALLGDYEDASPAALDVYRQAGFGQIASIHGNIRQMQAWTRFKSRYLIRFTQELADKVRAVRGPQIKTARNIYARPILEPNSEAWFAQNLDDFLSAYDWVAPMAMPRMENIHNKEENAWLDRLVDNVAKRPGALDKTVFELQARDWRNQSSIDSRVLASWMQRLQLRGARNFGYYPDDFSSNHPELKVIRSVISSAWYPFY</sequence>
<evidence type="ECO:0000313" key="4">
    <source>
        <dbReference type="Proteomes" id="UP000072660"/>
    </source>
</evidence>
<dbReference type="PROSITE" id="PS51257">
    <property type="entry name" value="PROKAR_LIPOPROTEIN"/>
    <property type="match status" value="1"/>
</dbReference>
<dbReference type="PROSITE" id="PS51677">
    <property type="entry name" value="NODB"/>
    <property type="match status" value="1"/>
</dbReference>
<dbReference type="AlphaFoldDB" id="A0A139SVJ3"/>
<evidence type="ECO:0000259" key="2">
    <source>
        <dbReference type="PROSITE" id="PS51677"/>
    </source>
</evidence>
<gene>
    <name evidence="3" type="primary">pgaB</name>
    <name evidence="3" type="ORF">AXE65_00080</name>
</gene>
<proteinExistence type="predicted"/>
<dbReference type="InterPro" id="IPR023854">
    <property type="entry name" value="PGA_deacetylase_PgaB"/>
</dbReference>
<dbReference type="Gene3D" id="3.20.20.370">
    <property type="entry name" value="Glycoside hydrolase/deacetylase"/>
    <property type="match status" value="1"/>
</dbReference>